<dbReference type="InterPro" id="IPR002104">
    <property type="entry name" value="Integrase_catalytic"/>
</dbReference>
<dbReference type="Gene3D" id="1.10.443.10">
    <property type="entry name" value="Intergrase catalytic core"/>
    <property type="match status" value="1"/>
</dbReference>
<dbReference type="GO" id="GO:0006310">
    <property type="term" value="P:DNA recombination"/>
    <property type="evidence" value="ECO:0007669"/>
    <property type="project" value="UniProtKB-KW"/>
</dbReference>
<dbReference type="EMBL" id="BMKW01000030">
    <property type="protein sequence ID" value="GGJ44020.1"/>
    <property type="molecule type" value="Genomic_DNA"/>
</dbReference>
<evidence type="ECO:0000313" key="4">
    <source>
        <dbReference type="Proteomes" id="UP000661507"/>
    </source>
</evidence>
<organism evidence="3 4">
    <name type="scientific">Neoroseomonas lacus</name>
    <dbReference type="NCBI Taxonomy" id="287609"/>
    <lineage>
        <taxon>Bacteria</taxon>
        <taxon>Pseudomonadati</taxon>
        <taxon>Pseudomonadota</taxon>
        <taxon>Alphaproteobacteria</taxon>
        <taxon>Acetobacterales</taxon>
        <taxon>Acetobacteraceae</taxon>
        <taxon>Neoroseomonas</taxon>
    </lineage>
</organism>
<evidence type="ECO:0000313" key="3">
    <source>
        <dbReference type="EMBL" id="GGJ44020.1"/>
    </source>
</evidence>
<dbReference type="AlphaFoldDB" id="A0A917L5I8"/>
<comment type="caution">
    <text evidence="3">The sequence shown here is derived from an EMBL/GenBank/DDBJ whole genome shotgun (WGS) entry which is preliminary data.</text>
</comment>
<accession>A0A917L5I8</accession>
<reference evidence="3" key="1">
    <citation type="journal article" date="2014" name="Int. J. Syst. Evol. Microbiol.">
        <title>Complete genome sequence of Corynebacterium casei LMG S-19264T (=DSM 44701T), isolated from a smear-ripened cheese.</title>
        <authorList>
            <consortium name="US DOE Joint Genome Institute (JGI-PGF)"/>
            <person name="Walter F."/>
            <person name="Albersmeier A."/>
            <person name="Kalinowski J."/>
            <person name="Ruckert C."/>
        </authorList>
    </citation>
    <scope>NUCLEOTIDE SEQUENCE</scope>
    <source>
        <strain evidence="3">CGMCC 1.3617</strain>
    </source>
</reference>
<dbReference type="Proteomes" id="UP000661507">
    <property type="component" value="Unassembled WGS sequence"/>
</dbReference>
<sequence length="384" mass="43425">MAGLPARREHAALPLTQWPEQDRQAWDAANRQPDFLVPGGHAARWRPASQRNAERAHGRWLAWLLEQGVALANEAPMARITPERFTAYVAFLRKGRAPCTVVGYLSWFSMLCKAMFPEGDWRWLHQAHNNLQREARPTRDKRSRMVPAQGLLQLGHELMEHAGTVLDDASVATTQPRQRVAAARDFRDGLMIALLALRPLRVTNFLGITIGRHLRRSGDRVTLSFAGEETKTKRPIETIWPEELLLSLDRYLAEVRPILMAAKVSVDPARPPRPAGAILWVGQGGTPLTPGGLTKALQRHTTRHFGHYVNAHLFRDCLATTVANEDPDHVHMAQHMLHHTKLSTTERSYILTDSRLALRRHHDLMAKLRKAARQRLRARAENAP</sequence>
<feature type="domain" description="Tyr recombinase" evidence="2">
    <location>
        <begin position="165"/>
        <end position="363"/>
    </location>
</feature>
<dbReference type="InterPro" id="IPR011010">
    <property type="entry name" value="DNA_brk_join_enz"/>
</dbReference>
<evidence type="ECO:0000259" key="2">
    <source>
        <dbReference type="PROSITE" id="PS51898"/>
    </source>
</evidence>
<protein>
    <recommendedName>
        <fullName evidence="2">Tyr recombinase domain-containing protein</fullName>
    </recommendedName>
</protein>
<dbReference type="SUPFAM" id="SSF56349">
    <property type="entry name" value="DNA breaking-rejoining enzymes"/>
    <property type="match status" value="1"/>
</dbReference>
<dbReference type="GO" id="GO:0003677">
    <property type="term" value="F:DNA binding"/>
    <property type="evidence" value="ECO:0007669"/>
    <property type="project" value="InterPro"/>
</dbReference>
<dbReference type="InterPro" id="IPR013762">
    <property type="entry name" value="Integrase-like_cat_sf"/>
</dbReference>
<proteinExistence type="predicted"/>
<evidence type="ECO:0000256" key="1">
    <source>
        <dbReference type="ARBA" id="ARBA00023172"/>
    </source>
</evidence>
<keyword evidence="1" id="KW-0233">DNA recombination</keyword>
<dbReference type="RefSeq" id="WP_188973743.1">
    <property type="nucleotide sequence ID" value="NZ_BMKW01000030.1"/>
</dbReference>
<keyword evidence="4" id="KW-1185">Reference proteome</keyword>
<name>A0A917L5I8_9PROT</name>
<reference evidence="3" key="2">
    <citation type="submission" date="2020-09" db="EMBL/GenBank/DDBJ databases">
        <authorList>
            <person name="Sun Q."/>
            <person name="Zhou Y."/>
        </authorList>
    </citation>
    <scope>NUCLEOTIDE SEQUENCE</scope>
    <source>
        <strain evidence="3">CGMCC 1.3617</strain>
    </source>
</reference>
<gene>
    <name evidence="3" type="ORF">GCM10011320_59440</name>
</gene>
<dbReference type="GO" id="GO:0015074">
    <property type="term" value="P:DNA integration"/>
    <property type="evidence" value="ECO:0007669"/>
    <property type="project" value="InterPro"/>
</dbReference>
<dbReference type="PROSITE" id="PS51898">
    <property type="entry name" value="TYR_RECOMBINASE"/>
    <property type="match status" value="1"/>
</dbReference>